<dbReference type="InterPro" id="IPR025711">
    <property type="entry name" value="PepSY"/>
</dbReference>
<feature type="signal peptide" evidence="1">
    <location>
        <begin position="1"/>
        <end position="23"/>
    </location>
</feature>
<evidence type="ECO:0000259" key="2">
    <source>
        <dbReference type="Pfam" id="PF13670"/>
    </source>
</evidence>
<evidence type="ECO:0000313" key="4">
    <source>
        <dbReference type="Proteomes" id="UP000249453"/>
    </source>
</evidence>
<organism evidence="3 4">
    <name type="scientific">Falsochrobactrum ovis</name>
    <dbReference type="NCBI Taxonomy" id="1293442"/>
    <lineage>
        <taxon>Bacteria</taxon>
        <taxon>Pseudomonadati</taxon>
        <taxon>Pseudomonadota</taxon>
        <taxon>Alphaproteobacteria</taxon>
        <taxon>Hyphomicrobiales</taxon>
        <taxon>Brucellaceae</taxon>
        <taxon>Falsochrobactrum</taxon>
    </lineage>
</organism>
<comment type="caution">
    <text evidence="3">The sequence shown here is derived from an EMBL/GenBank/DDBJ whole genome shotgun (WGS) entry which is preliminary data.</text>
</comment>
<dbReference type="EMBL" id="QLMK01000003">
    <property type="protein sequence ID" value="RAK31059.1"/>
    <property type="molecule type" value="Genomic_DNA"/>
</dbReference>
<gene>
    <name evidence="3" type="ORF">C7374_103198</name>
</gene>
<protein>
    <submittedName>
        <fullName evidence="3">YpeB-like protein with putative protease inhibitory function</fullName>
    </submittedName>
</protein>
<keyword evidence="1" id="KW-0732">Signal</keyword>
<dbReference type="Pfam" id="PF13670">
    <property type="entry name" value="PepSY_2"/>
    <property type="match status" value="1"/>
</dbReference>
<feature type="chain" id="PRO_5017024628" evidence="1">
    <location>
        <begin position="24"/>
        <end position="88"/>
    </location>
</feature>
<dbReference type="Gene3D" id="3.10.450.40">
    <property type="match status" value="1"/>
</dbReference>
<dbReference type="Proteomes" id="UP000249453">
    <property type="component" value="Unassembled WGS sequence"/>
</dbReference>
<feature type="domain" description="PepSY" evidence="2">
    <location>
        <begin position="10"/>
        <end position="85"/>
    </location>
</feature>
<evidence type="ECO:0000313" key="3">
    <source>
        <dbReference type="EMBL" id="RAK31059.1"/>
    </source>
</evidence>
<dbReference type="OrthoDB" id="7933638at2"/>
<keyword evidence="4" id="KW-1185">Reference proteome</keyword>
<dbReference type="AlphaFoldDB" id="A0A364JWQ2"/>
<proteinExistence type="predicted"/>
<sequence length="88" mass="9891">MKKSIVVASTLALVAATGSFALADRHPNAEERAKLETALTEAGFISWGEIELDDDKFWEVDDARHKDGQKYDLELDKTTLKIIKQDRD</sequence>
<accession>A0A364JWQ2</accession>
<dbReference type="RefSeq" id="WP_111574818.1">
    <property type="nucleotide sequence ID" value="NZ_JBHEEY010000002.1"/>
</dbReference>
<evidence type="ECO:0000256" key="1">
    <source>
        <dbReference type="SAM" id="SignalP"/>
    </source>
</evidence>
<name>A0A364JWQ2_9HYPH</name>
<reference evidence="3 4" key="1">
    <citation type="submission" date="2018-06" db="EMBL/GenBank/DDBJ databases">
        <title>Genomic Encyclopedia of Type Strains, Phase IV (KMG-IV): sequencing the most valuable type-strain genomes for metagenomic binning, comparative biology and taxonomic classification.</title>
        <authorList>
            <person name="Goeker M."/>
        </authorList>
    </citation>
    <scope>NUCLEOTIDE SEQUENCE [LARGE SCALE GENOMIC DNA]</scope>
    <source>
        <strain evidence="3 4">DSM 26720</strain>
    </source>
</reference>